<feature type="compositionally biased region" description="Polar residues" evidence="1">
    <location>
        <begin position="765"/>
        <end position="775"/>
    </location>
</feature>
<feature type="transmembrane region" description="Helical" evidence="2">
    <location>
        <begin position="523"/>
        <end position="546"/>
    </location>
</feature>
<feature type="region of interest" description="Disordered" evidence="1">
    <location>
        <begin position="695"/>
        <end position="810"/>
    </location>
</feature>
<organism evidence="4 5">
    <name type="scientific">Knufia fluminis</name>
    <dbReference type="NCBI Taxonomy" id="191047"/>
    <lineage>
        <taxon>Eukaryota</taxon>
        <taxon>Fungi</taxon>
        <taxon>Dikarya</taxon>
        <taxon>Ascomycota</taxon>
        <taxon>Pezizomycotina</taxon>
        <taxon>Eurotiomycetes</taxon>
        <taxon>Chaetothyriomycetidae</taxon>
        <taxon>Chaetothyriales</taxon>
        <taxon>Trichomeriaceae</taxon>
        <taxon>Knufia</taxon>
    </lineage>
</organism>
<keyword evidence="3" id="KW-0732">Signal</keyword>
<sequence length="810" mass="87956">MGFRSFVHSSPWRAFSWLLFVRIVVAKTNWASWQGPRGTQIQSTIVLEGGMITNGTWDGQQWQGGTLTDSSYGLYYHIDLSKDFDALNDDTKDYVFVPEHGERDNPNAPNFVYGAIFNNDYEFYTFGGIADKPPPAQTDTVILGKLYSSSPDNTRAAPGIDQYPQIGGNVNQSTYIAAGAYASAPDQGLGFYFGGMTGAYGGALEMLSDDTADNHPTVTTRSLIKVDMTTPDKPAFDNMHFPDDVVLRAEGALVWLPYGKKGALVAIGGTEIPGDLYLITPPRDLVSDGPFMTQLQIYDIDADVWYTQNTTGAPEQPTQTAAFCTAVVPSQDKKSQEIIVYGGYDGTYLSDTNVRDDVWILSVPAFQWTKAIDGNTSSVHGRQGSVCFAPNPSTMITVGGTTMMGSSLNTDMIVDVLDLNSMQWTHKYNASSAEAFQASQGLQKQLGWDSPNGPGDKYKTVDFLDTDDLNALFSSPYQGEVETYYPYSNGAQAGNSNGTQGGDNSTNSDNSDDNKADTNQWKIPVIATLCSVIPVLLIAGVVLCCLRRQRKNKAGAARTQQNRGNVWSWLLGKPSQIDPSPEKSHTSEETAVERSADYFNQPGYKGANGEVYEAPSNVTSPGWGQYGHTSPGLSGVTASSPEPHEIMGQPQRESMSIRNHPYYPRSISGNHIRSVHSESISNPSELVASPGVTALQTSPSELPHDKSNENLPRAPNDMKLDQQDGEQIVSPTGMAPGSAIPRKPVGERRISGPEPSPVTPRPGHQRNQSSMSSNLPDFPSPEPEEDRRLSRQIEALPDDPRLASTHATTI</sequence>
<feature type="compositionally biased region" description="Polar residues" evidence="1">
    <location>
        <begin position="622"/>
        <end position="640"/>
    </location>
</feature>
<feature type="chain" id="PRO_5042880638" evidence="3">
    <location>
        <begin position="27"/>
        <end position="810"/>
    </location>
</feature>
<feature type="region of interest" description="Disordered" evidence="1">
    <location>
        <begin position="622"/>
        <end position="669"/>
    </location>
</feature>
<proteinExistence type="predicted"/>
<reference evidence="4 5" key="1">
    <citation type="submission" date="2022-12" db="EMBL/GenBank/DDBJ databases">
        <title>Genomic features and morphological characterization of a novel Knufia sp. strain isolated from spacecraft assembly facility.</title>
        <authorList>
            <person name="Teixeira M."/>
            <person name="Chander A.M."/>
            <person name="Stajich J.E."/>
            <person name="Venkateswaran K."/>
        </authorList>
    </citation>
    <scope>NUCLEOTIDE SEQUENCE [LARGE SCALE GENOMIC DNA]</scope>
    <source>
        <strain evidence="4 5">FJI-L2-BK-P2</strain>
    </source>
</reference>
<keyword evidence="2" id="KW-0472">Membrane</keyword>
<feature type="compositionally biased region" description="Polar residues" evidence="1">
    <location>
        <begin position="489"/>
        <end position="498"/>
    </location>
</feature>
<name>A0AAN8F123_9EURO</name>
<gene>
    <name evidence="4" type="ORF">OHC33_001271</name>
</gene>
<dbReference type="Proteomes" id="UP001316803">
    <property type="component" value="Unassembled WGS sequence"/>
</dbReference>
<protein>
    <submittedName>
        <fullName evidence="4">Uncharacterized protein</fullName>
    </submittedName>
</protein>
<dbReference type="EMBL" id="JAKLMC020000002">
    <property type="protein sequence ID" value="KAK5958081.1"/>
    <property type="molecule type" value="Genomic_DNA"/>
</dbReference>
<evidence type="ECO:0000256" key="3">
    <source>
        <dbReference type="SAM" id="SignalP"/>
    </source>
</evidence>
<evidence type="ECO:0000256" key="1">
    <source>
        <dbReference type="SAM" id="MobiDB-lite"/>
    </source>
</evidence>
<accession>A0AAN8F123</accession>
<dbReference type="AlphaFoldDB" id="A0AAN8F123"/>
<dbReference type="InterPro" id="IPR011043">
    <property type="entry name" value="Gal_Oxase/kelch_b-propeller"/>
</dbReference>
<keyword evidence="2" id="KW-1133">Transmembrane helix</keyword>
<feature type="compositionally biased region" description="Basic and acidic residues" evidence="1">
    <location>
        <begin position="580"/>
        <end position="596"/>
    </location>
</feature>
<feature type="region of interest" description="Disordered" evidence="1">
    <location>
        <begin position="573"/>
        <end position="604"/>
    </location>
</feature>
<evidence type="ECO:0000313" key="5">
    <source>
        <dbReference type="Proteomes" id="UP001316803"/>
    </source>
</evidence>
<comment type="caution">
    <text evidence="4">The sequence shown here is derived from an EMBL/GenBank/DDBJ whole genome shotgun (WGS) entry which is preliminary data.</text>
</comment>
<keyword evidence="5" id="KW-1185">Reference proteome</keyword>
<evidence type="ECO:0000313" key="4">
    <source>
        <dbReference type="EMBL" id="KAK5958081.1"/>
    </source>
</evidence>
<dbReference type="SUPFAM" id="SSF50965">
    <property type="entry name" value="Galactose oxidase, central domain"/>
    <property type="match status" value="1"/>
</dbReference>
<keyword evidence="2" id="KW-0812">Transmembrane</keyword>
<feature type="signal peptide" evidence="3">
    <location>
        <begin position="1"/>
        <end position="26"/>
    </location>
</feature>
<feature type="region of interest" description="Disordered" evidence="1">
    <location>
        <begin position="486"/>
        <end position="517"/>
    </location>
</feature>
<evidence type="ECO:0000256" key="2">
    <source>
        <dbReference type="SAM" id="Phobius"/>
    </source>
</evidence>